<dbReference type="SUPFAM" id="SSF56112">
    <property type="entry name" value="Protein kinase-like (PK-like)"/>
    <property type="match status" value="1"/>
</dbReference>
<dbReference type="Pfam" id="PF03881">
    <property type="entry name" value="Fructosamin_kin"/>
    <property type="match status" value="1"/>
</dbReference>
<dbReference type="EMBL" id="FPIB01000026">
    <property type="protein sequence ID" value="SFV90870.1"/>
    <property type="molecule type" value="Genomic_DNA"/>
</dbReference>
<gene>
    <name evidence="1" type="ORF">MNB_SV-4-423</name>
</gene>
<name>A0A1W1EAC9_9ZZZZ</name>
<keyword evidence="1" id="KW-0808">Transferase</keyword>
<dbReference type="PANTHER" id="PTHR12149">
    <property type="entry name" value="FRUCTOSAMINE 3 KINASE-RELATED PROTEIN"/>
    <property type="match status" value="1"/>
</dbReference>
<sequence>MVINKGYFSNILNEEVFSAALLTQGQIGSIYLLKTEKSRYLLKTSAPSHRLQTEAEMLKDIKKYGIAVPEVIDVSSSHLLITYIQEERVGVQMQEEMAAMTLAALHSVTNDARMYGYWYDTTIGPFEQKNEQTQYHWALFYAQMRVMPMAKICYDKGVLPKALLMRLEALCSKLYTRIDISKITPSLIHGDLWSGNILFNMNGATLIDPAIGFADREMELAFILMFNTFGKIFFAHYTQIHPLSDDFEAVKVPLYQIYYYLVHMALYGKAYSGGLMMCLEKLNA</sequence>
<dbReference type="InterPro" id="IPR011009">
    <property type="entry name" value="Kinase-like_dom_sf"/>
</dbReference>
<dbReference type="GO" id="GO:0016301">
    <property type="term" value="F:kinase activity"/>
    <property type="evidence" value="ECO:0007669"/>
    <property type="project" value="UniProtKB-KW"/>
</dbReference>
<dbReference type="AlphaFoldDB" id="A0A1W1EAC9"/>
<keyword evidence="1" id="KW-0418">Kinase</keyword>
<dbReference type="PANTHER" id="PTHR12149:SF8">
    <property type="entry name" value="PROTEIN-RIBULOSAMINE 3-KINASE"/>
    <property type="match status" value="1"/>
</dbReference>
<proteinExistence type="predicted"/>
<organism evidence="1">
    <name type="scientific">hydrothermal vent metagenome</name>
    <dbReference type="NCBI Taxonomy" id="652676"/>
    <lineage>
        <taxon>unclassified sequences</taxon>
        <taxon>metagenomes</taxon>
        <taxon>ecological metagenomes</taxon>
    </lineage>
</organism>
<reference evidence="1" key="1">
    <citation type="submission" date="2016-10" db="EMBL/GenBank/DDBJ databases">
        <authorList>
            <person name="de Groot N.N."/>
        </authorList>
    </citation>
    <scope>NUCLEOTIDE SEQUENCE</scope>
</reference>
<evidence type="ECO:0000313" key="1">
    <source>
        <dbReference type="EMBL" id="SFV90870.1"/>
    </source>
</evidence>
<accession>A0A1W1EAC9</accession>
<dbReference type="Gene3D" id="3.90.1200.10">
    <property type="match status" value="1"/>
</dbReference>
<dbReference type="PIRSF" id="PIRSF006221">
    <property type="entry name" value="Ketosamine-3-kinase"/>
    <property type="match status" value="1"/>
</dbReference>
<dbReference type="InterPro" id="IPR016477">
    <property type="entry name" value="Fructo-/Ketosamine-3-kinase"/>
</dbReference>
<protein>
    <submittedName>
        <fullName evidence="1">Ribulosamine/erythrulosamine 3-kinase potentially involved in protein deglycation</fullName>
    </submittedName>
</protein>